<evidence type="ECO:0000313" key="2">
    <source>
        <dbReference type="Proteomes" id="UP000037551"/>
    </source>
</evidence>
<sequence length="88" mass="9688">MPDRKKLEEQVEILRGQLDQNPPLSDEKREALEALIAKFEVQLELEPATQSPSIADDVNRAVEGFELDHPGIAGTLRSIVITLGNIGI</sequence>
<dbReference type="PATRIC" id="fig|1674920.3.peg.1013"/>
<dbReference type="AlphaFoldDB" id="A0A0J8FWI6"/>
<dbReference type="STRING" id="1674920.ACR52_15465"/>
<dbReference type="RefSeq" id="WP_048725672.1">
    <property type="nucleotide sequence ID" value="NZ_JBJGXJ010000016.1"/>
</dbReference>
<protein>
    <submittedName>
        <fullName evidence="1">Chromosome partitioning protein ParA</fullName>
    </submittedName>
</protein>
<comment type="caution">
    <text evidence="1">The sequence shown here is derived from an EMBL/GenBank/DDBJ whole genome shotgun (WGS) entry which is preliminary data.</text>
</comment>
<proteinExistence type="predicted"/>
<accession>A0A0J8FWI6</accession>
<name>A0A0J8FWI6_9PSED</name>
<dbReference type="EMBL" id="LFMW01000010">
    <property type="protein sequence ID" value="KMT54560.1"/>
    <property type="molecule type" value="Genomic_DNA"/>
</dbReference>
<organism evidence="1 2">
    <name type="scientific">Pseudomonas fildesensis</name>
    <dbReference type="NCBI Taxonomy" id="1674920"/>
    <lineage>
        <taxon>Bacteria</taxon>
        <taxon>Pseudomonadati</taxon>
        <taxon>Pseudomonadota</taxon>
        <taxon>Gammaproteobacteria</taxon>
        <taxon>Pseudomonadales</taxon>
        <taxon>Pseudomonadaceae</taxon>
        <taxon>Pseudomonas</taxon>
    </lineage>
</organism>
<evidence type="ECO:0000313" key="1">
    <source>
        <dbReference type="EMBL" id="KMT54560.1"/>
    </source>
</evidence>
<dbReference type="Pfam" id="PF14357">
    <property type="entry name" value="DUF4404"/>
    <property type="match status" value="1"/>
</dbReference>
<dbReference type="OrthoDB" id="4335607at2"/>
<gene>
    <name evidence="1" type="ORF">ACR52_15465</name>
</gene>
<reference evidence="1 2" key="1">
    <citation type="submission" date="2015-06" db="EMBL/GenBank/DDBJ databases">
        <title>Draft genome sequence of an Antarctic Pseudomonas sp. strain KG01 with full potential for biotechnological applications.</title>
        <authorList>
            <person name="Pavlov M.S."/>
            <person name="Lira F."/>
            <person name="Martinez J.L."/>
            <person name="Marshall S.H."/>
        </authorList>
    </citation>
    <scope>NUCLEOTIDE SEQUENCE [LARGE SCALE GENOMIC DNA]</scope>
    <source>
        <strain evidence="1 2">KG01</strain>
    </source>
</reference>
<dbReference type="InterPro" id="IPR025516">
    <property type="entry name" value="DUF4404"/>
</dbReference>
<keyword evidence="2" id="KW-1185">Reference proteome</keyword>
<dbReference type="Proteomes" id="UP000037551">
    <property type="component" value="Unassembled WGS sequence"/>
</dbReference>